<dbReference type="HOGENOM" id="CLU_543652_0_0_9"/>
<gene>
    <name evidence="1" type="ordered locus">BCE_4598</name>
</gene>
<accession>Q72ZS0</accession>
<organism evidence="1 2">
    <name type="scientific">Bacillus cereus (strain ATCC 10987 / NRS 248)</name>
    <dbReference type="NCBI Taxonomy" id="222523"/>
    <lineage>
        <taxon>Bacteria</taxon>
        <taxon>Bacillati</taxon>
        <taxon>Bacillota</taxon>
        <taxon>Bacilli</taxon>
        <taxon>Bacillales</taxon>
        <taxon>Bacillaceae</taxon>
        <taxon>Bacillus</taxon>
        <taxon>Bacillus cereus group</taxon>
    </lineage>
</organism>
<reference evidence="1 2" key="1">
    <citation type="journal article" date="2004" name="Nucleic Acids Res.">
        <title>The genome sequence of Bacillus cereus ATCC 10987 reveals metabolic adaptations and a large plasmid related to Bacillus anthracis pXO1.</title>
        <authorList>
            <person name="Rasko D.A."/>
            <person name="Ravel J."/>
            <person name="Okstad O.A."/>
            <person name="Helgason E."/>
            <person name="Cer R.Z."/>
            <person name="Jiang L."/>
            <person name="Shores K.A."/>
            <person name="Fouts D.E."/>
            <person name="Tourasse N.J."/>
            <person name="Angiuoli S.V."/>
            <person name="Kolonay J."/>
            <person name="Nelson W.C."/>
            <person name="Kolsto A.-B."/>
            <person name="Fraser C.M."/>
            <person name="Read T.D."/>
        </authorList>
    </citation>
    <scope>NUCLEOTIDE SEQUENCE [LARGE SCALE GENOMIC DNA]</scope>
    <source>
        <strain evidence="2">ATCC 10987 / NRS 248</strain>
    </source>
</reference>
<name>Q72ZS0_BACC1</name>
<dbReference type="KEGG" id="bca:BCE_4598"/>
<protein>
    <submittedName>
        <fullName evidence="1">Uncharacterized protein</fullName>
    </submittedName>
</protein>
<proteinExistence type="predicted"/>
<dbReference type="EMBL" id="AE017194">
    <property type="protein sequence ID" value="AAS43499.1"/>
    <property type="molecule type" value="Genomic_DNA"/>
</dbReference>
<sequence>MEDIINYLNKGQELRNAYSSIDGYFYQFDLTLLHLLQDASKDDLFDGERTVNATFKIEEVEDYVKYYELDGKSHIRLAQIKHHNKTAGGSEYREAVLYLYRHFLKYRKLGNDEIIFKAKIFHYDMSPENKDTLKILNEAIEKEEGKKKKSSIYLEVSELELDISKREEFARHCDFKKCDSLKDTTLKVKEMLVDKFSSYKKKYANPDDIYAIAINKVIETGRQGESLSIEIFKNYLRRNDIKVVKEYYEKSTIRVVFDAAEQQKEDIRSFSRGSLFNPSKVTYNEVDLQKYFDVISRIQYFLCEKLKDSKVRVAFLNTIVPGKISDYLSSTEEEYKEYLKHWSAIRQMINKLSKIMYYYEKFLNKNANLDEWFKIDDSIWLFTYPFEERDNGIIMGDLSQSMIAFTDLGEISERLLQVKIKPNVWYLGVGHAEELGIVSSRQYPYKLDIMNVEEEMTPCEPDVDYFYIQCLQCLAAYNPFITEKIPNIFISECIRGTSDAS</sequence>
<evidence type="ECO:0000313" key="1">
    <source>
        <dbReference type="EMBL" id="AAS43499.1"/>
    </source>
</evidence>
<dbReference type="AlphaFoldDB" id="Q72ZS0"/>
<dbReference type="Proteomes" id="UP000002527">
    <property type="component" value="Chromosome"/>
</dbReference>
<evidence type="ECO:0000313" key="2">
    <source>
        <dbReference type="Proteomes" id="UP000002527"/>
    </source>
</evidence>